<gene>
    <name evidence="2" type="ORF">GE061_018674</name>
</gene>
<feature type="coiled-coil region" evidence="1">
    <location>
        <begin position="89"/>
        <end position="116"/>
    </location>
</feature>
<feature type="coiled-coil region" evidence="1">
    <location>
        <begin position="169"/>
        <end position="204"/>
    </location>
</feature>
<evidence type="ECO:0000256" key="1">
    <source>
        <dbReference type="SAM" id="Coils"/>
    </source>
</evidence>
<name>A0A8S9XGL3_APOLU</name>
<evidence type="ECO:0000313" key="2">
    <source>
        <dbReference type="EMBL" id="KAF6207431.1"/>
    </source>
</evidence>
<keyword evidence="3" id="KW-1185">Reference proteome</keyword>
<protein>
    <submittedName>
        <fullName evidence="2">Uncharacterized protein</fullName>
    </submittedName>
</protein>
<comment type="caution">
    <text evidence="2">The sequence shown here is derived from an EMBL/GenBank/DDBJ whole genome shotgun (WGS) entry which is preliminary data.</text>
</comment>
<accession>A0A8S9XGL3</accession>
<evidence type="ECO:0000313" key="3">
    <source>
        <dbReference type="Proteomes" id="UP000466442"/>
    </source>
</evidence>
<dbReference type="EMBL" id="WIXP02000008">
    <property type="protein sequence ID" value="KAF6207431.1"/>
    <property type="molecule type" value="Genomic_DNA"/>
</dbReference>
<keyword evidence="1" id="KW-0175">Coiled coil</keyword>
<dbReference type="Proteomes" id="UP000466442">
    <property type="component" value="Unassembled WGS sequence"/>
</dbReference>
<proteinExistence type="predicted"/>
<sequence length="273" mass="31089">MSEMLSEIKEEVSSIEFVDAYSAYQIVAEIWKDSLTKDSELIAASDFYTIGRTREPNMVTKGSGKNKRQEQDGWIGMLVPNELIAKRLFASEQEEIEELKNKAQEIDSELSELVEAAKVEDSEEYEALYESLKKNEDDEPQDAFEAKTIKAELKIAEKGTSEFEWLKRVEKLLADKSSTNKSVKEKEKQLKEAVEVRIENLTNEEIDMLVFEKWFAGTVDALVGLVEKPLRAELSKIALLENRYAQTFNEIDAQVSELEKAFEALASELVVNQ</sequence>
<dbReference type="AlphaFoldDB" id="A0A8S9XGL3"/>
<reference evidence="2" key="1">
    <citation type="journal article" date="2021" name="Mol. Ecol. Resour.">
        <title>Apolygus lucorum genome provides insights into omnivorousness and mesophyll feeding.</title>
        <authorList>
            <person name="Liu Y."/>
            <person name="Liu H."/>
            <person name="Wang H."/>
            <person name="Huang T."/>
            <person name="Liu B."/>
            <person name="Yang B."/>
            <person name="Yin L."/>
            <person name="Li B."/>
            <person name="Zhang Y."/>
            <person name="Zhang S."/>
            <person name="Jiang F."/>
            <person name="Zhang X."/>
            <person name="Ren Y."/>
            <person name="Wang B."/>
            <person name="Wang S."/>
            <person name="Lu Y."/>
            <person name="Wu K."/>
            <person name="Fan W."/>
            <person name="Wang G."/>
        </authorList>
    </citation>
    <scope>NUCLEOTIDE SEQUENCE</scope>
    <source>
        <strain evidence="2">12Hb</strain>
    </source>
</reference>
<organism evidence="2 3">
    <name type="scientific">Apolygus lucorum</name>
    <name type="common">Small green plant bug</name>
    <name type="synonym">Lygocoris lucorum</name>
    <dbReference type="NCBI Taxonomy" id="248454"/>
    <lineage>
        <taxon>Eukaryota</taxon>
        <taxon>Metazoa</taxon>
        <taxon>Ecdysozoa</taxon>
        <taxon>Arthropoda</taxon>
        <taxon>Hexapoda</taxon>
        <taxon>Insecta</taxon>
        <taxon>Pterygota</taxon>
        <taxon>Neoptera</taxon>
        <taxon>Paraneoptera</taxon>
        <taxon>Hemiptera</taxon>
        <taxon>Heteroptera</taxon>
        <taxon>Panheteroptera</taxon>
        <taxon>Cimicomorpha</taxon>
        <taxon>Miridae</taxon>
        <taxon>Mirini</taxon>
        <taxon>Apolygus</taxon>
    </lineage>
</organism>